<evidence type="ECO:0000256" key="4">
    <source>
        <dbReference type="SAM" id="Phobius"/>
    </source>
</evidence>
<keyword evidence="4" id="KW-0812">Transmembrane</keyword>
<gene>
    <name evidence="5" type="ORF">HKK74_30310</name>
</gene>
<feature type="coiled-coil region" evidence="2">
    <location>
        <begin position="83"/>
        <end position="110"/>
    </location>
</feature>
<dbReference type="RefSeq" id="WP_187246802.1">
    <property type="nucleotide sequence ID" value="NZ_BAAAOK010000010.1"/>
</dbReference>
<dbReference type="PANTHER" id="PTHR37313:SF2">
    <property type="entry name" value="UPF0749 PROTEIN YLXX"/>
    <property type="match status" value="1"/>
</dbReference>
<dbReference type="EMBL" id="JABVEC010000031">
    <property type="protein sequence ID" value="MBC6469754.1"/>
    <property type="molecule type" value="Genomic_DNA"/>
</dbReference>
<evidence type="ECO:0000256" key="3">
    <source>
        <dbReference type="SAM" id="MobiDB-lite"/>
    </source>
</evidence>
<reference evidence="5 6" key="1">
    <citation type="submission" date="2020-06" db="EMBL/GenBank/DDBJ databases">
        <title>Actinomadura xiongansis sp. nov., isolated from soil of Baiyangdian.</title>
        <authorList>
            <person name="Zhang X."/>
        </authorList>
    </citation>
    <scope>NUCLEOTIDE SEQUENCE [LARGE SCALE GENOMIC DNA]</scope>
    <source>
        <strain evidence="5 6">HBUM206468</strain>
    </source>
</reference>
<sequence>MSGRPETKPPEADEERGAPPSASGPPSEAAGLRAMLWPRANRAQLVVGLLCLLLGFAAVAQVKSTKADTGFVTARQDELVGILSDLSRRSERLRGDIRDLEGTKASLERDGQGETALEEARERAHTYGLLAGTLPAVGPGITLDITDPSRRVRADVLLDTLQELRDAGAEVIQVNDVRIGVDSHFLDSPGGGVEVDGRRLQAPYRFVAIGDPHTLATALNIPGGVMKTLMGAGANGSITQHQRISVSAVRS</sequence>
<feature type="region of interest" description="Disordered" evidence="3">
    <location>
        <begin position="1"/>
        <end position="29"/>
    </location>
</feature>
<keyword evidence="2" id="KW-0175">Coiled coil</keyword>
<feature type="compositionally biased region" description="Basic and acidic residues" evidence="3">
    <location>
        <begin position="1"/>
        <end position="17"/>
    </location>
</feature>
<organism evidence="5 6">
    <name type="scientific">Actinomadura alba</name>
    <dbReference type="NCBI Taxonomy" id="406431"/>
    <lineage>
        <taxon>Bacteria</taxon>
        <taxon>Bacillati</taxon>
        <taxon>Actinomycetota</taxon>
        <taxon>Actinomycetes</taxon>
        <taxon>Streptosporangiales</taxon>
        <taxon>Thermomonosporaceae</taxon>
        <taxon>Actinomadura</taxon>
    </lineage>
</organism>
<feature type="compositionally biased region" description="Low complexity" evidence="3">
    <location>
        <begin position="18"/>
        <end position="29"/>
    </location>
</feature>
<evidence type="ECO:0000313" key="6">
    <source>
        <dbReference type="Proteomes" id="UP000805614"/>
    </source>
</evidence>
<keyword evidence="4" id="KW-1133">Transmembrane helix</keyword>
<keyword evidence="6" id="KW-1185">Reference proteome</keyword>
<evidence type="ECO:0000256" key="2">
    <source>
        <dbReference type="SAM" id="Coils"/>
    </source>
</evidence>
<dbReference type="Pfam" id="PF05949">
    <property type="entry name" value="DUF881"/>
    <property type="match status" value="1"/>
</dbReference>
<dbReference type="InterPro" id="IPR010273">
    <property type="entry name" value="DUF881"/>
</dbReference>
<dbReference type="PANTHER" id="PTHR37313">
    <property type="entry name" value="UPF0749 PROTEIN RV1825"/>
    <property type="match status" value="1"/>
</dbReference>
<evidence type="ECO:0000256" key="1">
    <source>
        <dbReference type="ARBA" id="ARBA00009108"/>
    </source>
</evidence>
<comment type="caution">
    <text evidence="5">The sequence shown here is derived from an EMBL/GenBank/DDBJ whole genome shotgun (WGS) entry which is preliminary data.</text>
</comment>
<dbReference type="Proteomes" id="UP000805614">
    <property type="component" value="Unassembled WGS sequence"/>
</dbReference>
<comment type="similarity">
    <text evidence="1">Belongs to the UPF0749 family.</text>
</comment>
<dbReference type="Gene3D" id="3.30.70.1880">
    <property type="entry name" value="Protein of unknown function DUF881"/>
    <property type="match status" value="1"/>
</dbReference>
<keyword evidence="4" id="KW-0472">Membrane</keyword>
<evidence type="ECO:0000313" key="5">
    <source>
        <dbReference type="EMBL" id="MBC6469754.1"/>
    </source>
</evidence>
<feature type="transmembrane region" description="Helical" evidence="4">
    <location>
        <begin position="43"/>
        <end position="62"/>
    </location>
</feature>
<name>A0ABR7LYY0_9ACTN</name>
<accession>A0ABR7LYY0</accession>
<protein>
    <submittedName>
        <fullName evidence="5">DUF881 domain-containing protein</fullName>
    </submittedName>
</protein>
<proteinExistence type="inferred from homology"/>